<evidence type="ECO:0000313" key="1">
    <source>
        <dbReference type="EMBL" id="QMV66199.1"/>
    </source>
</evidence>
<protein>
    <recommendedName>
        <fullName evidence="3">Outer membrane protein beta-barrel domain-containing protein</fullName>
    </recommendedName>
</protein>
<proteinExistence type="predicted"/>
<name>A0A7G5DWS4_9SPHI</name>
<dbReference type="EMBL" id="CP058555">
    <property type="protein sequence ID" value="QMV66199.1"/>
    <property type="molecule type" value="Genomic_DNA"/>
</dbReference>
<evidence type="ECO:0000313" key="2">
    <source>
        <dbReference type="Proteomes" id="UP000515450"/>
    </source>
</evidence>
<reference evidence="1 2" key="1">
    <citation type="journal article" date="2020" name="G3 (Bethesda)">
        <title>CeMbio - The Caenorhabditis elegans Microbiome Resource.</title>
        <authorList>
            <person name="Dirksen P."/>
            <person name="Assie A."/>
            <person name="Zimmermann J."/>
            <person name="Zhang F."/>
            <person name="Tietje A.M."/>
            <person name="Marsh S.A."/>
            <person name="Felix M.A."/>
            <person name="Shapira M."/>
            <person name="Kaleta C."/>
            <person name="Schulenburg H."/>
            <person name="Samuel B."/>
        </authorList>
    </citation>
    <scope>NUCLEOTIDE SEQUENCE [LARGE SCALE GENOMIC DNA]</scope>
    <source>
        <strain evidence="1 2">BIGb0170</strain>
    </source>
</reference>
<organism evidence="1 2">
    <name type="scientific">Sphingobacterium paramultivorum</name>
    <dbReference type="NCBI Taxonomy" id="2886510"/>
    <lineage>
        <taxon>Bacteria</taxon>
        <taxon>Pseudomonadati</taxon>
        <taxon>Bacteroidota</taxon>
        <taxon>Sphingobacteriia</taxon>
        <taxon>Sphingobacteriales</taxon>
        <taxon>Sphingobacteriaceae</taxon>
        <taxon>Sphingobacterium</taxon>
    </lineage>
</organism>
<evidence type="ECO:0008006" key="3">
    <source>
        <dbReference type="Google" id="ProtNLM"/>
    </source>
</evidence>
<dbReference type="RefSeq" id="WP_153846454.1">
    <property type="nucleotide sequence ID" value="NZ_CP058555.1"/>
</dbReference>
<keyword evidence="2" id="KW-1185">Reference proteome</keyword>
<gene>
    <name evidence="1" type="ORF">HS960_00330</name>
</gene>
<dbReference type="AlphaFoldDB" id="A0A7G5DWS4"/>
<accession>A0A7G5DWS4</accession>
<dbReference type="Proteomes" id="UP000515450">
    <property type="component" value="Chromosome"/>
</dbReference>
<sequence>MRKLLLSIALLFITITSMAQIGFGYRFGMGSYKMSDMSSLLNVIQSGIKLDYPVPISVTDNFPNHYTNYGEITYSVKKNDYGVNFTYLSTGGRLAYSDYSGAIAYNLNANAYRIGAVYRNFFFQTNEGQDKNLSLFAEISPAITINNITSDGYYQTQSGRNEIDKKHLVESKSTGFSITPYVGIQWNIVKALGINLGLGYNAEIPGKSSEMRDTKIDWSGARFGLGLNYKLIH</sequence>